<gene>
    <name evidence="2" type="ordered locus">Vapar_3801</name>
</gene>
<protein>
    <recommendedName>
        <fullName evidence="3">DNA-binding protein</fullName>
    </recommendedName>
</protein>
<sequence>MSNQSHQAFPPLEAETRPNVPTAQAAWYLNRRPQTMRLWALSGTPIKPLRINGRLAWPVAEIRRLCEEGAK</sequence>
<reference evidence="2" key="1">
    <citation type="submission" date="2009-06" db="EMBL/GenBank/DDBJ databases">
        <title>Complete sequence of chromosome 1 of Variovorax paradoxus S110.</title>
        <authorList>
            <consortium name="US DOE Joint Genome Institute"/>
            <person name="Lucas S."/>
            <person name="Copeland A."/>
            <person name="Lapidus A."/>
            <person name="Glavina del Rio T."/>
            <person name="Tice H."/>
            <person name="Bruce D."/>
            <person name="Goodwin L."/>
            <person name="Pitluck S."/>
            <person name="Chertkov O."/>
            <person name="Brettin T."/>
            <person name="Detter J.C."/>
            <person name="Han C."/>
            <person name="Larimer F."/>
            <person name="Land M."/>
            <person name="Hauser L."/>
            <person name="Kyrpides N."/>
            <person name="Ovchinnikova G."/>
            <person name="Orwin P."/>
            <person name="Leadbetter J.R."/>
            <person name="Spain J.C."/>
            <person name="Han J.I."/>
        </authorList>
    </citation>
    <scope>NUCLEOTIDE SEQUENCE</scope>
    <source>
        <strain evidence="2">S110</strain>
    </source>
</reference>
<dbReference type="HOGENOM" id="CLU_196498_0_0_4"/>
<accession>C5CUX9</accession>
<name>C5CUX9_VARPS</name>
<evidence type="ECO:0000256" key="1">
    <source>
        <dbReference type="SAM" id="MobiDB-lite"/>
    </source>
</evidence>
<evidence type="ECO:0000313" key="2">
    <source>
        <dbReference type="EMBL" id="ACS20415.1"/>
    </source>
</evidence>
<dbReference type="eggNOG" id="ENOG503309P">
    <property type="taxonomic scope" value="Bacteria"/>
</dbReference>
<dbReference type="AlphaFoldDB" id="C5CUX9"/>
<proteinExistence type="predicted"/>
<dbReference type="OrthoDB" id="6615103at2"/>
<dbReference type="EMBL" id="CP001635">
    <property type="protein sequence ID" value="ACS20415.1"/>
    <property type="molecule type" value="Genomic_DNA"/>
</dbReference>
<feature type="region of interest" description="Disordered" evidence="1">
    <location>
        <begin position="1"/>
        <end position="20"/>
    </location>
</feature>
<dbReference type="KEGG" id="vap:Vapar_3801"/>
<evidence type="ECO:0008006" key="3">
    <source>
        <dbReference type="Google" id="ProtNLM"/>
    </source>
</evidence>
<organism evidence="2">
    <name type="scientific">Variovorax paradoxus (strain S110)</name>
    <dbReference type="NCBI Taxonomy" id="543728"/>
    <lineage>
        <taxon>Bacteria</taxon>
        <taxon>Pseudomonadati</taxon>
        <taxon>Pseudomonadota</taxon>
        <taxon>Betaproteobacteria</taxon>
        <taxon>Burkholderiales</taxon>
        <taxon>Comamonadaceae</taxon>
        <taxon>Variovorax</taxon>
    </lineage>
</organism>